<dbReference type="EMBL" id="JAODUP010000261">
    <property type="protein sequence ID" value="KAK2154665.1"/>
    <property type="molecule type" value="Genomic_DNA"/>
</dbReference>
<sequence length="76" mass="8518">MELVGELDVPTTMVSKILKCISKWLHNKEIDQSSFPSTATANNFADIAQVLGKYQLAEKLYKATDGIYTGWDFKGF</sequence>
<accession>A0AAD9JMA9</accession>
<name>A0AAD9JMA9_9ANNE</name>
<protein>
    <submittedName>
        <fullName evidence="1">Uncharacterized protein</fullName>
    </submittedName>
</protein>
<gene>
    <name evidence="1" type="ORF">LSH36_261g02056</name>
</gene>
<evidence type="ECO:0000313" key="2">
    <source>
        <dbReference type="Proteomes" id="UP001208570"/>
    </source>
</evidence>
<keyword evidence="2" id="KW-1185">Reference proteome</keyword>
<reference evidence="1" key="1">
    <citation type="journal article" date="2023" name="Mol. Biol. Evol.">
        <title>Third-Generation Sequencing Reveals the Adaptive Role of the Epigenome in Three Deep-Sea Polychaetes.</title>
        <authorList>
            <person name="Perez M."/>
            <person name="Aroh O."/>
            <person name="Sun Y."/>
            <person name="Lan Y."/>
            <person name="Juniper S.K."/>
            <person name="Young C.R."/>
            <person name="Angers B."/>
            <person name="Qian P.Y."/>
        </authorList>
    </citation>
    <scope>NUCLEOTIDE SEQUENCE</scope>
    <source>
        <strain evidence="1">P08H-3</strain>
    </source>
</reference>
<dbReference type="Proteomes" id="UP001208570">
    <property type="component" value="Unassembled WGS sequence"/>
</dbReference>
<proteinExistence type="predicted"/>
<dbReference type="AlphaFoldDB" id="A0AAD9JMA9"/>
<comment type="caution">
    <text evidence="1">The sequence shown here is derived from an EMBL/GenBank/DDBJ whole genome shotgun (WGS) entry which is preliminary data.</text>
</comment>
<evidence type="ECO:0000313" key="1">
    <source>
        <dbReference type="EMBL" id="KAK2154665.1"/>
    </source>
</evidence>
<organism evidence="1 2">
    <name type="scientific">Paralvinella palmiformis</name>
    <dbReference type="NCBI Taxonomy" id="53620"/>
    <lineage>
        <taxon>Eukaryota</taxon>
        <taxon>Metazoa</taxon>
        <taxon>Spiralia</taxon>
        <taxon>Lophotrochozoa</taxon>
        <taxon>Annelida</taxon>
        <taxon>Polychaeta</taxon>
        <taxon>Sedentaria</taxon>
        <taxon>Canalipalpata</taxon>
        <taxon>Terebellida</taxon>
        <taxon>Terebelliformia</taxon>
        <taxon>Alvinellidae</taxon>
        <taxon>Paralvinella</taxon>
    </lineage>
</organism>